<dbReference type="Pfam" id="PF03762">
    <property type="entry name" value="VOMI"/>
    <property type="match status" value="1"/>
</dbReference>
<proteinExistence type="predicted"/>
<dbReference type="SUPFAM" id="SSF51092">
    <property type="entry name" value="Vitelline membrane outer protein-I (VMO-I)"/>
    <property type="match status" value="1"/>
</dbReference>
<sequence>MKFYYLNFLLSLNLVLCNRIWIEPRYYYFFGKSSPPEECPPNYYVIGFNLKLDKYKWFKDNTGLNGIKLICNDWHRTELTSGEYELGKWTPTYGPYFNGFIGAELYSFPISLFIWDDTTLNDIHFIEPDNKVVKVNNVWRSKRAKSFNLMCPKETKICGIKTQVENKRYFFDDTGLNSVAFLCCKI</sequence>
<dbReference type="Proteomes" id="UP000663879">
    <property type="component" value="Unassembled WGS sequence"/>
</dbReference>
<dbReference type="PANTHER" id="PTHR18841:SF0">
    <property type="entry name" value="VITELLINE MEMBRANE OUTER LAYER 1 HOMOLOG A-RELATED"/>
    <property type="match status" value="1"/>
</dbReference>
<organism evidence="2 3">
    <name type="scientific">Brachionus calyciflorus</name>
    <dbReference type="NCBI Taxonomy" id="104777"/>
    <lineage>
        <taxon>Eukaryota</taxon>
        <taxon>Metazoa</taxon>
        <taxon>Spiralia</taxon>
        <taxon>Gnathifera</taxon>
        <taxon>Rotifera</taxon>
        <taxon>Eurotatoria</taxon>
        <taxon>Monogononta</taxon>
        <taxon>Pseudotrocha</taxon>
        <taxon>Ploima</taxon>
        <taxon>Brachionidae</taxon>
        <taxon>Brachionus</taxon>
    </lineage>
</organism>
<dbReference type="AlphaFoldDB" id="A0A813Z9X9"/>
<feature type="signal peptide" evidence="1">
    <location>
        <begin position="1"/>
        <end position="17"/>
    </location>
</feature>
<gene>
    <name evidence="2" type="ORF">OXX778_LOCUS11174</name>
</gene>
<name>A0A813Z9X9_9BILA</name>
<dbReference type="InterPro" id="IPR036706">
    <property type="entry name" value="VOMI_sf"/>
</dbReference>
<dbReference type="InterPro" id="IPR005515">
    <property type="entry name" value="VOMI"/>
</dbReference>
<evidence type="ECO:0000313" key="2">
    <source>
        <dbReference type="EMBL" id="CAF0896381.1"/>
    </source>
</evidence>
<evidence type="ECO:0000256" key="1">
    <source>
        <dbReference type="SAM" id="SignalP"/>
    </source>
</evidence>
<dbReference type="OrthoDB" id="6344411at2759"/>
<keyword evidence="3" id="KW-1185">Reference proteome</keyword>
<protein>
    <submittedName>
        <fullName evidence="2">Uncharacterized protein</fullName>
    </submittedName>
</protein>
<evidence type="ECO:0000313" key="3">
    <source>
        <dbReference type="Proteomes" id="UP000663879"/>
    </source>
</evidence>
<dbReference type="PANTHER" id="PTHR18841">
    <property type="entry name" value="VITELLINE MEMBRANE OUTER LAYER PROTEIN I-RELATED"/>
    <property type="match status" value="1"/>
</dbReference>
<comment type="caution">
    <text evidence="2">The sequence shown here is derived from an EMBL/GenBank/DDBJ whole genome shotgun (WGS) entry which is preliminary data.</text>
</comment>
<reference evidence="2" key="1">
    <citation type="submission" date="2021-02" db="EMBL/GenBank/DDBJ databases">
        <authorList>
            <person name="Nowell W R."/>
        </authorList>
    </citation>
    <scope>NUCLEOTIDE SEQUENCE</scope>
    <source>
        <strain evidence="2">Ploen Becks lab</strain>
    </source>
</reference>
<dbReference type="GO" id="GO:0005615">
    <property type="term" value="C:extracellular space"/>
    <property type="evidence" value="ECO:0007669"/>
    <property type="project" value="TreeGrafter"/>
</dbReference>
<keyword evidence="1" id="KW-0732">Signal</keyword>
<feature type="chain" id="PRO_5032919835" evidence="1">
    <location>
        <begin position="18"/>
        <end position="186"/>
    </location>
</feature>
<dbReference type="EMBL" id="CAJNOC010001860">
    <property type="protein sequence ID" value="CAF0896381.1"/>
    <property type="molecule type" value="Genomic_DNA"/>
</dbReference>
<accession>A0A813Z9X9</accession>
<dbReference type="Gene3D" id="2.100.10.20">
    <property type="entry name" value="Vitelline membrane outer layer protein I (VOMI)"/>
    <property type="match status" value="1"/>
</dbReference>